<dbReference type="SUPFAM" id="SSF46785">
    <property type="entry name" value="Winged helix' DNA-binding domain"/>
    <property type="match status" value="1"/>
</dbReference>
<dbReference type="GO" id="GO:0006357">
    <property type="term" value="P:regulation of transcription by RNA polymerase II"/>
    <property type="evidence" value="ECO:0007669"/>
    <property type="project" value="TreeGrafter"/>
</dbReference>
<dbReference type="EMBL" id="CANHGI010000006">
    <property type="protein sequence ID" value="CAI5455613.1"/>
    <property type="molecule type" value="Genomic_DNA"/>
</dbReference>
<feature type="DNA-binding region" description="Fork-head" evidence="2">
    <location>
        <begin position="117"/>
        <end position="151"/>
    </location>
</feature>
<feature type="region of interest" description="Disordered" evidence="3">
    <location>
        <begin position="24"/>
        <end position="98"/>
    </location>
</feature>
<comment type="caution">
    <text evidence="5">The sequence shown here is derived from an EMBL/GenBank/DDBJ whole genome shotgun (WGS) entry which is preliminary data.</text>
</comment>
<dbReference type="SMART" id="SM00339">
    <property type="entry name" value="FH"/>
    <property type="match status" value="1"/>
</dbReference>
<dbReference type="PANTHER" id="PTHR46617">
    <property type="entry name" value="FORKHEAD BOX PROTEIN G1"/>
    <property type="match status" value="1"/>
</dbReference>
<evidence type="ECO:0000256" key="2">
    <source>
        <dbReference type="PROSITE-ProRule" id="PRU00089"/>
    </source>
</evidence>
<feature type="compositionally biased region" description="Acidic residues" evidence="3">
    <location>
        <begin position="54"/>
        <end position="71"/>
    </location>
</feature>
<dbReference type="PANTHER" id="PTHR46617:SF3">
    <property type="entry name" value="FORKHEAD BOX PROTEIN G1"/>
    <property type="match status" value="1"/>
</dbReference>
<evidence type="ECO:0000256" key="3">
    <source>
        <dbReference type="SAM" id="MobiDB-lite"/>
    </source>
</evidence>
<dbReference type="OrthoDB" id="6230630at2759"/>
<protein>
    <recommendedName>
        <fullName evidence="4">Fork-head domain-containing protein</fullName>
    </recommendedName>
</protein>
<keyword evidence="2" id="KW-0539">Nucleus</keyword>
<dbReference type="Gene3D" id="1.10.10.10">
    <property type="entry name" value="Winged helix-like DNA-binding domain superfamily/Winged helix DNA-binding domain"/>
    <property type="match status" value="1"/>
</dbReference>
<accession>A0A9P1J2C9</accession>
<dbReference type="InterPro" id="IPR018122">
    <property type="entry name" value="TF_fork_head_CS_1"/>
</dbReference>
<gene>
    <name evidence="5" type="ORF">CAMP_LOCUS18250</name>
</gene>
<dbReference type="GO" id="GO:0003700">
    <property type="term" value="F:DNA-binding transcription factor activity"/>
    <property type="evidence" value="ECO:0007669"/>
    <property type="project" value="InterPro"/>
</dbReference>
<dbReference type="InterPro" id="IPR001766">
    <property type="entry name" value="Fork_head_dom"/>
</dbReference>
<dbReference type="GO" id="GO:0005634">
    <property type="term" value="C:nucleus"/>
    <property type="evidence" value="ECO:0007669"/>
    <property type="project" value="UniProtKB-SubCell"/>
</dbReference>
<proteinExistence type="predicted"/>
<sequence>MARFSILDLCPDLAEAEKTNDFQIDQSNLSDPSCSSIETMSNPTLSPVVIKTEGEEEMEDYLLDEGIDEERSESGSSSDKDDASKSPKKTGSPTDKPPFSYNALIMMAIKNSPEKTVPRSFDDPGKGNYWMLDATCEDEVFIGGATGKLRRRPSSMTRARMDAYKQYGAAAATLFPNYFPPQIPSLPRFPPNAPPPPPPFMHRPIIQLPPMFSQQDILQMYLQQQPNFFNKLQQQ</sequence>
<dbReference type="GO" id="GO:1990837">
    <property type="term" value="F:sequence-specific double-stranded DNA binding"/>
    <property type="evidence" value="ECO:0007669"/>
    <property type="project" value="TreeGrafter"/>
</dbReference>
<reference evidence="5" key="1">
    <citation type="submission" date="2022-11" db="EMBL/GenBank/DDBJ databases">
        <authorList>
            <person name="Kikuchi T."/>
        </authorList>
    </citation>
    <scope>NUCLEOTIDE SEQUENCE</scope>
    <source>
        <strain evidence="5">PS1010</strain>
    </source>
</reference>
<keyword evidence="6" id="KW-1185">Reference proteome</keyword>
<evidence type="ECO:0000259" key="4">
    <source>
        <dbReference type="PROSITE" id="PS50039"/>
    </source>
</evidence>
<dbReference type="InterPro" id="IPR036390">
    <property type="entry name" value="WH_DNA-bd_sf"/>
</dbReference>
<dbReference type="PROSITE" id="PS50039">
    <property type="entry name" value="FORK_HEAD_3"/>
    <property type="match status" value="1"/>
</dbReference>
<dbReference type="InterPro" id="IPR036388">
    <property type="entry name" value="WH-like_DNA-bd_sf"/>
</dbReference>
<evidence type="ECO:0000256" key="1">
    <source>
        <dbReference type="ARBA" id="ARBA00023125"/>
    </source>
</evidence>
<dbReference type="AlphaFoldDB" id="A0A9P1J2C9"/>
<feature type="domain" description="Fork-head" evidence="4">
    <location>
        <begin position="117"/>
        <end position="151"/>
    </location>
</feature>
<evidence type="ECO:0000313" key="5">
    <source>
        <dbReference type="EMBL" id="CAI5455613.1"/>
    </source>
</evidence>
<feature type="compositionally biased region" description="Polar residues" evidence="3">
    <location>
        <begin position="24"/>
        <end position="45"/>
    </location>
</feature>
<evidence type="ECO:0000313" key="6">
    <source>
        <dbReference type="Proteomes" id="UP001152747"/>
    </source>
</evidence>
<keyword evidence="1 2" id="KW-0238">DNA-binding</keyword>
<dbReference type="PROSITE" id="PS00657">
    <property type="entry name" value="FORK_HEAD_1"/>
    <property type="match status" value="1"/>
</dbReference>
<name>A0A9P1J2C9_9PELO</name>
<dbReference type="Proteomes" id="UP001152747">
    <property type="component" value="Unassembled WGS sequence"/>
</dbReference>
<dbReference type="InterPro" id="IPR047208">
    <property type="entry name" value="FOXG1"/>
</dbReference>
<organism evidence="5 6">
    <name type="scientific">Caenorhabditis angaria</name>
    <dbReference type="NCBI Taxonomy" id="860376"/>
    <lineage>
        <taxon>Eukaryota</taxon>
        <taxon>Metazoa</taxon>
        <taxon>Ecdysozoa</taxon>
        <taxon>Nematoda</taxon>
        <taxon>Chromadorea</taxon>
        <taxon>Rhabditida</taxon>
        <taxon>Rhabditina</taxon>
        <taxon>Rhabditomorpha</taxon>
        <taxon>Rhabditoidea</taxon>
        <taxon>Rhabditidae</taxon>
        <taxon>Peloderinae</taxon>
        <taxon>Caenorhabditis</taxon>
    </lineage>
</organism>
<comment type="subcellular location">
    <subcellularLocation>
        <location evidence="2">Nucleus</location>
    </subcellularLocation>
</comment>